<evidence type="ECO:0000313" key="5">
    <source>
        <dbReference type="Proteomes" id="UP001066276"/>
    </source>
</evidence>
<feature type="compositionally biased region" description="Basic and acidic residues" evidence="3">
    <location>
        <begin position="97"/>
        <end position="109"/>
    </location>
</feature>
<evidence type="ECO:0000313" key="4">
    <source>
        <dbReference type="EMBL" id="KAJ1131881.1"/>
    </source>
</evidence>
<dbReference type="Gene3D" id="1.10.437.10">
    <property type="entry name" value="Blc2-like"/>
    <property type="match status" value="1"/>
</dbReference>
<organism evidence="4 5">
    <name type="scientific">Pleurodeles waltl</name>
    <name type="common">Iberian ribbed newt</name>
    <dbReference type="NCBI Taxonomy" id="8319"/>
    <lineage>
        <taxon>Eukaryota</taxon>
        <taxon>Metazoa</taxon>
        <taxon>Chordata</taxon>
        <taxon>Craniata</taxon>
        <taxon>Vertebrata</taxon>
        <taxon>Euteleostomi</taxon>
        <taxon>Amphibia</taxon>
        <taxon>Batrachia</taxon>
        <taxon>Caudata</taxon>
        <taxon>Salamandroidea</taxon>
        <taxon>Salamandridae</taxon>
        <taxon>Pleurodelinae</taxon>
        <taxon>Pleurodeles</taxon>
    </lineage>
</organism>
<dbReference type="SUPFAM" id="SSF56854">
    <property type="entry name" value="Bcl-2 inhibitors of programmed cell death"/>
    <property type="match status" value="1"/>
</dbReference>
<accession>A0AAV7PUX9</accession>
<feature type="compositionally biased region" description="Basic and acidic residues" evidence="3">
    <location>
        <begin position="45"/>
        <end position="59"/>
    </location>
</feature>
<gene>
    <name evidence="4" type="ORF">NDU88_010212</name>
</gene>
<feature type="compositionally biased region" description="Basic residues" evidence="3">
    <location>
        <begin position="60"/>
        <end position="70"/>
    </location>
</feature>
<keyword evidence="1" id="KW-0597">Phosphoprotein</keyword>
<dbReference type="AlphaFoldDB" id="A0AAV7PUX9"/>
<feature type="region of interest" description="Disordered" evidence="3">
    <location>
        <begin position="31"/>
        <end position="256"/>
    </location>
</feature>
<dbReference type="PANTHER" id="PTHR14965">
    <property type="entry name" value="SI:CH73-248E21.1"/>
    <property type="match status" value="1"/>
</dbReference>
<evidence type="ECO:0000256" key="3">
    <source>
        <dbReference type="SAM" id="MobiDB-lite"/>
    </source>
</evidence>
<dbReference type="PANTHER" id="PTHR14965:SF2">
    <property type="entry name" value="BCL-2-LIKE PROTEIN 12"/>
    <property type="match status" value="1"/>
</dbReference>
<sequence length="431" mass="48487">MDKQQPAHMMPQATIKEETKRVLEAFLKRSLSHEEGSLVGHVGRGYHDHTKFSYRPSRDGHHKSSMKHSPRPSERKGSKHPPSEKEEGRAQNGSWHSIHEEINRVEEKKHGFKTNMKQLLRRHSQTKEKDHSSKNQSGDSQQWALDEPRRAPAPGDSLKRPKTPNPFLACAVPPSEPTVLTEEAMYGPATEKPTAQGARRKSSKPFSIKGLLKKKSSAKEADHKKKAPGSPRPSTLPVMPCYEPDQPSGQRTADDGPGIYTMAAKQLDRLVRQHKVRSPTTDLKDPAFPLVSDGNVENNNNQKTVPECDKEKVVQQLVALLQEQAEVINKQIEEDPMLRGALSRMSYRSFSRLAEVFTSQAEGPVQQEPDVSPELTKIALTMELTRKVAGINSYPVQTLMGYSMQYMDMFVPWLQQQGGWENIVSQEDILD</sequence>
<evidence type="ECO:0000256" key="2">
    <source>
        <dbReference type="ARBA" id="ARBA00022703"/>
    </source>
</evidence>
<feature type="compositionally biased region" description="Basic and acidic residues" evidence="3">
    <location>
        <begin position="71"/>
        <end position="89"/>
    </location>
</feature>
<dbReference type="InterPro" id="IPR036834">
    <property type="entry name" value="Bcl-2-like_sf"/>
</dbReference>
<evidence type="ECO:0000256" key="1">
    <source>
        <dbReference type="ARBA" id="ARBA00022553"/>
    </source>
</evidence>
<dbReference type="GO" id="GO:2001236">
    <property type="term" value="P:regulation of extrinsic apoptotic signaling pathway"/>
    <property type="evidence" value="ECO:0007669"/>
    <property type="project" value="TreeGrafter"/>
</dbReference>
<dbReference type="Pfam" id="PF15661">
    <property type="entry name" value="CF222"/>
    <property type="match status" value="1"/>
</dbReference>
<reference evidence="4" key="1">
    <citation type="journal article" date="2022" name="bioRxiv">
        <title>Sequencing and chromosome-scale assembly of the giantPleurodeles waltlgenome.</title>
        <authorList>
            <person name="Brown T."/>
            <person name="Elewa A."/>
            <person name="Iarovenko S."/>
            <person name="Subramanian E."/>
            <person name="Araus A.J."/>
            <person name="Petzold A."/>
            <person name="Susuki M."/>
            <person name="Suzuki K.-i.T."/>
            <person name="Hayashi T."/>
            <person name="Toyoda A."/>
            <person name="Oliveira C."/>
            <person name="Osipova E."/>
            <person name="Leigh N.D."/>
            <person name="Simon A."/>
            <person name="Yun M.H."/>
        </authorList>
    </citation>
    <scope>NUCLEOTIDE SEQUENCE</scope>
    <source>
        <strain evidence="4">20211129_DDA</strain>
        <tissue evidence="4">Liver</tissue>
    </source>
</reference>
<comment type="caution">
    <text evidence="4">The sequence shown here is derived from an EMBL/GenBank/DDBJ whole genome shotgun (WGS) entry which is preliminary data.</text>
</comment>
<dbReference type="GO" id="GO:0006915">
    <property type="term" value="P:apoptotic process"/>
    <property type="evidence" value="ECO:0007669"/>
    <property type="project" value="UniProtKB-KW"/>
</dbReference>
<protein>
    <recommendedName>
        <fullName evidence="6">Bcl-2-like protein 12</fullName>
    </recommendedName>
</protein>
<feature type="compositionally biased region" description="Polar residues" evidence="3">
    <location>
        <begin position="134"/>
        <end position="143"/>
    </location>
</feature>
<keyword evidence="2" id="KW-0053">Apoptosis</keyword>
<dbReference type="InterPro" id="IPR031362">
    <property type="entry name" value="BNIP5"/>
</dbReference>
<evidence type="ECO:0008006" key="6">
    <source>
        <dbReference type="Google" id="ProtNLM"/>
    </source>
</evidence>
<feature type="region of interest" description="Disordered" evidence="3">
    <location>
        <begin position="277"/>
        <end position="303"/>
    </location>
</feature>
<dbReference type="Proteomes" id="UP001066276">
    <property type="component" value="Chromosome 7"/>
</dbReference>
<name>A0AAV7PUX9_PLEWA</name>
<dbReference type="EMBL" id="JANPWB010000011">
    <property type="protein sequence ID" value="KAJ1131881.1"/>
    <property type="molecule type" value="Genomic_DNA"/>
</dbReference>
<keyword evidence="5" id="KW-1185">Reference proteome</keyword>
<proteinExistence type="predicted"/>